<dbReference type="Proteomes" id="UP000824169">
    <property type="component" value="Unassembled WGS sequence"/>
</dbReference>
<reference evidence="6" key="2">
    <citation type="journal article" date="2021" name="PeerJ">
        <title>Extensive microbial diversity within the chicken gut microbiome revealed by metagenomics and culture.</title>
        <authorList>
            <person name="Gilroy R."/>
            <person name="Ravi A."/>
            <person name="Getino M."/>
            <person name="Pursley I."/>
            <person name="Horton D.L."/>
            <person name="Alikhan N.F."/>
            <person name="Baker D."/>
            <person name="Gharbi K."/>
            <person name="Hall N."/>
            <person name="Watson M."/>
            <person name="Adriaenssens E.M."/>
            <person name="Foster-Nyarko E."/>
            <person name="Jarju S."/>
            <person name="Secka A."/>
            <person name="Antonio M."/>
            <person name="Oren A."/>
            <person name="Chaudhuri R.R."/>
            <person name="La Ragione R."/>
            <person name="Hildebrand F."/>
            <person name="Pallen M.J."/>
        </authorList>
    </citation>
    <scope>NUCLEOTIDE SEQUENCE</scope>
    <source>
        <strain evidence="6">CHK188-20938</strain>
    </source>
</reference>
<dbReference type="PROSITE" id="PS50110">
    <property type="entry name" value="RESPONSE_REGULATORY"/>
    <property type="match status" value="1"/>
</dbReference>
<dbReference type="InterPro" id="IPR001789">
    <property type="entry name" value="Sig_transdc_resp-reg_receiver"/>
</dbReference>
<dbReference type="InterPro" id="IPR046947">
    <property type="entry name" value="LytR-like"/>
</dbReference>
<dbReference type="PANTHER" id="PTHR37299">
    <property type="entry name" value="TRANSCRIPTIONAL REGULATOR-RELATED"/>
    <property type="match status" value="1"/>
</dbReference>
<dbReference type="SMART" id="SM00850">
    <property type="entry name" value="LytTR"/>
    <property type="match status" value="1"/>
</dbReference>
<evidence type="ECO:0000256" key="1">
    <source>
        <dbReference type="ARBA" id="ARBA00018672"/>
    </source>
</evidence>
<sequence length="237" mass="27737">MRIAVVDDEEQTREEIRSVLERFCRPEHAELSAEYYPGGGLLLYDLQEQKTFDVYLLDIEMEGMDGLTLAARIREAQKGAYIVFLTVHPEFALEGYEVQACQYILKEQMREKLPRVLDGLYRDMQEEREAYLTIETSSRYEKLCCRDICCIRKEGKYAVFFMQEGSSTARMTLQEIYEKLPEGEFLYADRGCIVSIRSIKKYEGRRLLLVNGETVSVSRSHMAQVKTEIGKYWRNRI</sequence>
<feature type="domain" description="HTH LytTR-type" evidence="5">
    <location>
        <begin position="170"/>
        <end position="231"/>
    </location>
</feature>
<dbReference type="SMART" id="SM00448">
    <property type="entry name" value="REC"/>
    <property type="match status" value="1"/>
</dbReference>
<dbReference type="AlphaFoldDB" id="A0A9D1P2T6"/>
<evidence type="ECO:0000313" key="6">
    <source>
        <dbReference type="EMBL" id="HIV24992.1"/>
    </source>
</evidence>
<dbReference type="PANTHER" id="PTHR37299:SF1">
    <property type="entry name" value="STAGE 0 SPORULATION PROTEIN A HOMOLOG"/>
    <property type="match status" value="1"/>
</dbReference>
<dbReference type="Pfam" id="PF04397">
    <property type="entry name" value="LytTR"/>
    <property type="match status" value="1"/>
</dbReference>
<accession>A0A9D1P2T6</accession>
<comment type="caution">
    <text evidence="6">The sequence shown here is derived from an EMBL/GenBank/DDBJ whole genome shotgun (WGS) entry which is preliminary data.</text>
</comment>
<organism evidence="6 7">
    <name type="scientific">Candidatus Scatomonas pullistercoris</name>
    <dbReference type="NCBI Taxonomy" id="2840920"/>
    <lineage>
        <taxon>Bacteria</taxon>
        <taxon>Bacillati</taxon>
        <taxon>Bacillota</taxon>
        <taxon>Clostridia</taxon>
        <taxon>Lachnospirales</taxon>
        <taxon>Lachnospiraceae</taxon>
        <taxon>Lachnospiraceae incertae sedis</taxon>
        <taxon>Candidatus Scatomonas</taxon>
    </lineage>
</organism>
<dbReference type="GO" id="GO:0003677">
    <property type="term" value="F:DNA binding"/>
    <property type="evidence" value="ECO:0007669"/>
    <property type="project" value="InterPro"/>
</dbReference>
<name>A0A9D1P2T6_9FIRM</name>
<comment type="function">
    <text evidence="2">May play the central regulatory role in sporulation. It may be an element of the effector pathway responsible for the activation of sporulation genes in response to nutritional stress. Spo0A may act in concert with spo0H (a sigma factor) to control the expression of some genes that are critical to the sporulation process.</text>
</comment>
<feature type="modified residue" description="4-aspartylphosphate" evidence="3">
    <location>
        <position position="58"/>
    </location>
</feature>
<evidence type="ECO:0000256" key="2">
    <source>
        <dbReference type="ARBA" id="ARBA00024867"/>
    </source>
</evidence>
<gene>
    <name evidence="6" type="ORF">IAB71_04265</name>
</gene>
<dbReference type="SUPFAM" id="SSF52172">
    <property type="entry name" value="CheY-like"/>
    <property type="match status" value="1"/>
</dbReference>
<dbReference type="Gene3D" id="3.40.50.2300">
    <property type="match status" value="1"/>
</dbReference>
<reference evidence="6" key="1">
    <citation type="submission" date="2020-10" db="EMBL/GenBank/DDBJ databases">
        <authorList>
            <person name="Gilroy R."/>
        </authorList>
    </citation>
    <scope>NUCLEOTIDE SEQUENCE</scope>
    <source>
        <strain evidence="6">CHK188-20938</strain>
    </source>
</reference>
<proteinExistence type="predicted"/>
<evidence type="ECO:0000259" key="4">
    <source>
        <dbReference type="PROSITE" id="PS50110"/>
    </source>
</evidence>
<dbReference type="GO" id="GO:0000156">
    <property type="term" value="F:phosphorelay response regulator activity"/>
    <property type="evidence" value="ECO:0007669"/>
    <property type="project" value="InterPro"/>
</dbReference>
<evidence type="ECO:0000256" key="3">
    <source>
        <dbReference type="PROSITE-ProRule" id="PRU00169"/>
    </source>
</evidence>
<feature type="domain" description="Response regulatory" evidence="4">
    <location>
        <begin position="2"/>
        <end position="121"/>
    </location>
</feature>
<dbReference type="InterPro" id="IPR007492">
    <property type="entry name" value="LytTR_DNA-bd_dom"/>
</dbReference>
<evidence type="ECO:0000259" key="5">
    <source>
        <dbReference type="PROSITE" id="PS50930"/>
    </source>
</evidence>
<dbReference type="Gene3D" id="2.40.50.1020">
    <property type="entry name" value="LytTr DNA-binding domain"/>
    <property type="match status" value="1"/>
</dbReference>
<dbReference type="EMBL" id="DVOO01000011">
    <property type="protein sequence ID" value="HIV24992.1"/>
    <property type="molecule type" value="Genomic_DNA"/>
</dbReference>
<dbReference type="InterPro" id="IPR011006">
    <property type="entry name" value="CheY-like_superfamily"/>
</dbReference>
<keyword evidence="3" id="KW-0597">Phosphoprotein</keyword>
<dbReference type="Pfam" id="PF00072">
    <property type="entry name" value="Response_reg"/>
    <property type="match status" value="1"/>
</dbReference>
<dbReference type="PROSITE" id="PS50930">
    <property type="entry name" value="HTH_LYTTR"/>
    <property type="match status" value="1"/>
</dbReference>
<evidence type="ECO:0000313" key="7">
    <source>
        <dbReference type="Proteomes" id="UP000824169"/>
    </source>
</evidence>
<protein>
    <recommendedName>
        <fullName evidence="1">Stage 0 sporulation protein A homolog</fullName>
    </recommendedName>
</protein>